<dbReference type="Proteomes" id="UP000094622">
    <property type="component" value="Unassembled WGS sequence"/>
</dbReference>
<protein>
    <submittedName>
        <fullName evidence="4">Superoxide dismutase [Cu-Zn]</fullName>
        <ecNumber evidence="4">1.15.1.1</ecNumber>
    </submittedName>
</protein>
<gene>
    <name evidence="4" type="primary">sodC</name>
    <name evidence="4" type="ORF">A6302_02583</name>
</gene>
<accession>A0A1E3H1C8</accession>
<organism evidence="4 5">
    <name type="scientific">Methylobrevis pamukkalensis</name>
    <dbReference type="NCBI Taxonomy" id="1439726"/>
    <lineage>
        <taxon>Bacteria</taxon>
        <taxon>Pseudomonadati</taxon>
        <taxon>Pseudomonadota</taxon>
        <taxon>Alphaproteobacteria</taxon>
        <taxon>Hyphomicrobiales</taxon>
        <taxon>Pleomorphomonadaceae</taxon>
        <taxon>Methylobrevis</taxon>
    </lineage>
</organism>
<evidence type="ECO:0000313" key="5">
    <source>
        <dbReference type="Proteomes" id="UP000094622"/>
    </source>
</evidence>
<evidence type="ECO:0000313" key="4">
    <source>
        <dbReference type="EMBL" id="ODN70104.1"/>
    </source>
</evidence>
<feature type="chain" id="PRO_5009128841" evidence="2">
    <location>
        <begin position="29"/>
        <end position="189"/>
    </location>
</feature>
<dbReference type="AlphaFoldDB" id="A0A1E3H1C8"/>
<feature type="domain" description="Superoxide dismutase copper/zinc binding" evidence="3">
    <location>
        <begin position="43"/>
        <end position="176"/>
    </location>
</feature>
<evidence type="ECO:0000256" key="2">
    <source>
        <dbReference type="SAM" id="SignalP"/>
    </source>
</evidence>
<reference evidence="4 5" key="1">
    <citation type="submission" date="2016-07" db="EMBL/GenBank/DDBJ databases">
        <title>Draft Genome Sequence of Methylobrevis pamukkalensis PK2.</title>
        <authorList>
            <person name="Vasilenko O.V."/>
            <person name="Doronina N.V."/>
            <person name="Shmareva M.N."/>
            <person name="Tarlachkov S.V."/>
            <person name="Mustakhimov I."/>
            <person name="Trotsenko Y.A."/>
        </authorList>
    </citation>
    <scope>NUCLEOTIDE SEQUENCE [LARGE SCALE GENOMIC DNA]</scope>
    <source>
        <strain evidence="4 5">PK2</strain>
    </source>
</reference>
<comment type="caution">
    <text evidence="4">The sequence shown here is derived from an EMBL/GenBank/DDBJ whole genome shotgun (WGS) entry which is preliminary data.</text>
</comment>
<dbReference type="Pfam" id="PF00080">
    <property type="entry name" value="Sod_Cu"/>
    <property type="match status" value="1"/>
</dbReference>
<comment type="similarity">
    <text evidence="1">Belongs to the Cu-Zn superoxide dismutase family.</text>
</comment>
<dbReference type="InterPro" id="IPR024134">
    <property type="entry name" value="SOD_Cu/Zn_/chaperone"/>
</dbReference>
<evidence type="ECO:0000256" key="1">
    <source>
        <dbReference type="ARBA" id="ARBA00010457"/>
    </source>
</evidence>
<feature type="signal peptide" evidence="2">
    <location>
        <begin position="1"/>
        <end position="28"/>
    </location>
</feature>
<dbReference type="EMBL" id="MCRJ01000062">
    <property type="protein sequence ID" value="ODN70104.1"/>
    <property type="molecule type" value="Genomic_DNA"/>
</dbReference>
<keyword evidence="4" id="KW-0560">Oxidoreductase</keyword>
<dbReference type="GO" id="GO:0004784">
    <property type="term" value="F:superoxide dismutase activity"/>
    <property type="evidence" value="ECO:0007669"/>
    <property type="project" value="UniProtKB-EC"/>
</dbReference>
<keyword evidence="2" id="KW-0732">Signal</keyword>
<dbReference type="EC" id="1.15.1.1" evidence="4"/>
<dbReference type="Gene3D" id="2.60.40.200">
    <property type="entry name" value="Superoxide dismutase, copper/zinc binding domain"/>
    <property type="match status" value="1"/>
</dbReference>
<name>A0A1E3H1C8_9HYPH</name>
<dbReference type="InterPro" id="IPR036423">
    <property type="entry name" value="SOD-like_Cu/Zn_dom_sf"/>
</dbReference>
<sequence>MPANREILMKKALLALATLALLPAPAAAAPGDSLRAELQGEGISGTVTLTETGSGAIHVMVEAQGVPEGAHGIHVHETGLCEAADGFKSAGGHLARGLEHGVMSQEGPHPGDLPNVHAQADGIVKAEFVTRGFTLGNEDAARIKDDDGSAIVLHSGPDDYTSQPAGASGDRIACGVLDAGQNAAAGQQP</sequence>
<keyword evidence="5" id="KW-1185">Reference proteome</keyword>
<proteinExistence type="inferred from homology"/>
<dbReference type="PATRIC" id="fig|1439726.3.peg.2719"/>
<dbReference type="PANTHER" id="PTHR10003">
    <property type="entry name" value="SUPEROXIDE DISMUTASE CU-ZN -RELATED"/>
    <property type="match status" value="1"/>
</dbReference>
<dbReference type="InterPro" id="IPR001424">
    <property type="entry name" value="SOD_Cu_Zn_dom"/>
</dbReference>
<evidence type="ECO:0000259" key="3">
    <source>
        <dbReference type="Pfam" id="PF00080"/>
    </source>
</evidence>
<dbReference type="SUPFAM" id="SSF49329">
    <property type="entry name" value="Cu,Zn superoxide dismutase-like"/>
    <property type="match status" value="1"/>
</dbReference>
<dbReference type="GO" id="GO:0005507">
    <property type="term" value="F:copper ion binding"/>
    <property type="evidence" value="ECO:0007669"/>
    <property type="project" value="InterPro"/>
</dbReference>